<organism evidence="1 2">
    <name type="scientific">candidate division WWE3 bacterium GW2011_GWC1_47_10</name>
    <dbReference type="NCBI Taxonomy" id="1619122"/>
    <lineage>
        <taxon>Bacteria</taxon>
        <taxon>Katanobacteria</taxon>
    </lineage>
</organism>
<evidence type="ECO:0000313" key="2">
    <source>
        <dbReference type="Proteomes" id="UP000034873"/>
    </source>
</evidence>
<comment type="caution">
    <text evidence="1">The sequence shown here is derived from an EMBL/GenBank/DDBJ whole genome shotgun (WGS) entry which is preliminary data.</text>
</comment>
<evidence type="ECO:0000313" key="1">
    <source>
        <dbReference type="EMBL" id="KKU51479.1"/>
    </source>
</evidence>
<reference evidence="1 2" key="1">
    <citation type="journal article" date="2015" name="Nature">
        <title>rRNA introns, odd ribosomes, and small enigmatic genomes across a large radiation of phyla.</title>
        <authorList>
            <person name="Brown C.T."/>
            <person name="Hug L.A."/>
            <person name="Thomas B.C."/>
            <person name="Sharon I."/>
            <person name="Castelle C.J."/>
            <person name="Singh A."/>
            <person name="Wilkins M.J."/>
            <person name="Williams K.H."/>
            <person name="Banfield J.F."/>
        </authorList>
    </citation>
    <scope>NUCLEOTIDE SEQUENCE [LARGE SCALE GENOMIC DNA]</scope>
</reference>
<name>A0A0G1R2Q4_UNCKA</name>
<sequence length="153" mass="17259">MGSLYGDKQYSSESMEFGKYMESLFFDVLVDRMGFISVDREDVGKDMGGDGRTRVFAVARATEDEDWRGVDFYIYNSVKKGWVAVDLTVSRNHADLAQKDDKEKADGIYVVKLDAFDLENAAKGGETFVDAISQELAEAIQRAARDRKLFLEQ</sequence>
<dbReference type="STRING" id="1619122.UX73_C0001G0011"/>
<dbReference type="EMBL" id="LCNH01000001">
    <property type="protein sequence ID" value="KKU51479.1"/>
    <property type="molecule type" value="Genomic_DNA"/>
</dbReference>
<accession>A0A0G1R2Q4</accession>
<dbReference type="AlphaFoldDB" id="A0A0G1R2Q4"/>
<gene>
    <name evidence="1" type="ORF">UX73_C0001G0011</name>
</gene>
<proteinExistence type="predicted"/>
<dbReference type="Proteomes" id="UP000034873">
    <property type="component" value="Unassembled WGS sequence"/>
</dbReference>
<protein>
    <submittedName>
        <fullName evidence="1">Uncharacterized protein</fullName>
    </submittedName>
</protein>